<dbReference type="PANTHER" id="PTHR43736">
    <property type="entry name" value="ADP-RIBOSE PYROPHOSPHATASE"/>
    <property type="match status" value="1"/>
</dbReference>
<evidence type="ECO:0000313" key="6">
    <source>
        <dbReference type="Proteomes" id="UP001597327"/>
    </source>
</evidence>
<feature type="domain" description="Nudix hydrolase" evidence="4">
    <location>
        <begin position="9"/>
        <end position="140"/>
    </location>
</feature>
<accession>A0ABW4JWZ5</accession>
<dbReference type="PANTHER" id="PTHR43736:SF1">
    <property type="entry name" value="DIHYDRONEOPTERIN TRIPHOSPHATE DIPHOSPHATASE"/>
    <property type="match status" value="1"/>
</dbReference>
<proteinExistence type="inferred from homology"/>
<keyword evidence="2 3" id="KW-0378">Hydrolase</keyword>
<reference evidence="6" key="1">
    <citation type="journal article" date="2019" name="Int. J. Syst. Evol. Microbiol.">
        <title>The Global Catalogue of Microorganisms (GCM) 10K type strain sequencing project: providing services to taxonomists for standard genome sequencing and annotation.</title>
        <authorList>
            <consortium name="The Broad Institute Genomics Platform"/>
            <consortium name="The Broad Institute Genome Sequencing Center for Infectious Disease"/>
            <person name="Wu L."/>
            <person name="Ma J."/>
        </authorList>
    </citation>
    <scope>NUCLEOTIDE SEQUENCE [LARGE SCALE GENOMIC DNA]</scope>
    <source>
        <strain evidence="6">JCM 3369</strain>
    </source>
</reference>
<dbReference type="RefSeq" id="WP_149891038.1">
    <property type="nucleotide sequence ID" value="NZ_JBHUFA010000001.1"/>
</dbReference>
<name>A0ABW4JWZ5_9HYPH</name>
<dbReference type="Pfam" id="PF00293">
    <property type="entry name" value="NUDIX"/>
    <property type="match status" value="1"/>
</dbReference>
<evidence type="ECO:0000256" key="1">
    <source>
        <dbReference type="ARBA" id="ARBA00001946"/>
    </source>
</evidence>
<dbReference type="PROSITE" id="PS51462">
    <property type="entry name" value="NUDIX"/>
    <property type="match status" value="1"/>
</dbReference>
<organism evidence="5 6">
    <name type="scientific">Roseibium aestuarii</name>
    <dbReference type="NCBI Taxonomy" id="2600299"/>
    <lineage>
        <taxon>Bacteria</taxon>
        <taxon>Pseudomonadati</taxon>
        <taxon>Pseudomonadota</taxon>
        <taxon>Alphaproteobacteria</taxon>
        <taxon>Hyphomicrobiales</taxon>
        <taxon>Stappiaceae</taxon>
        <taxon>Roseibium</taxon>
    </lineage>
</organism>
<evidence type="ECO:0000256" key="2">
    <source>
        <dbReference type="ARBA" id="ARBA00022801"/>
    </source>
</evidence>
<keyword evidence="6" id="KW-1185">Reference proteome</keyword>
<dbReference type="EMBL" id="JBHUFA010000001">
    <property type="protein sequence ID" value="MFD1695198.1"/>
    <property type="molecule type" value="Genomic_DNA"/>
</dbReference>
<comment type="similarity">
    <text evidence="3">Belongs to the Nudix hydrolase family.</text>
</comment>
<gene>
    <name evidence="5" type="ORF">ACFSC7_06695</name>
</gene>
<dbReference type="InterPro" id="IPR015797">
    <property type="entry name" value="NUDIX_hydrolase-like_dom_sf"/>
</dbReference>
<comment type="cofactor">
    <cofactor evidence="1">
        <name>Mg(2+)</name>
        <dbReference type="ChEBI" id="CHEBI:18420"/>
    </cofactor>
</comment>
<evidence type="ECO:0000256" key="3">
    <source>
        <dbReference type="RuleBase" id="RU003476"/>
    </source>
</evidence>
<sequence>MSSRLYPERPILSVSILCRRGDSVLLVQRSKEPYQGHWSLPGGAVEVGETLLEAAARELLEETGLVAELHGVAEIFDSIQRDDDGRVRSHFVLAVVMADAPDGEAVAADDAADLCWVTPDAALDLLTTPGTPERITRLLPGFPAFLP</sequence>
<dbReference type="PROSITE" id="PS00893">
    <property type="entry name" value="NUDIX_BOX"/>
    <property type="match status" value="1"/>
</dbReference>
<evidence type="ECO:0000313" key="5">
    <source>
        <dbReference type="EMBL" id="MFD1695198.1"/>
    </source>
</evidence>
<protein>
    <submittedName>
        <fullName evidence="5">NUDIX hydrolase</fullName>
    </submittedName>
</protein>
<dbReference type="InterPro" id="IPR000086">
    <property type="entry name" value="NUDIX_hydrolase_dom"/>
</dbReference>
<dbReference type="InterPro" id="IPR020084">
    <property type="entry name" value="NUDIX_hydrolase_CS"/>
</dbReference>
<dbReference type="Proteomes" id="UP001597327">
    <property type="component" value="Unassembled WGS sequence"/>
</dbReference>
<dbReference type="GO" id="GO:0016787">
    <property type="term" value="F:hydrolase activity"/>
    <property type="evidence" value="ECO:0007669"/>
    <property type="project" value="UniProtKB-KW"/>
</dbReference>
<dbReference type="SUPFAM" id="SSF55811">
    <property type="entry name" value="Nudix"/>
    <property type="match status" value="1"/>
</dbReference>
<dbReference type="InterPro" id="IPR020476">
    <property type="entry name" value="Nudix_hydrolase"/>
</dbReference>
<dbReference type="Gene3D" id="3.90.79.10">
    <property type="entry name" value="Nucleoside Triphosphate Pyrophosphohydrolase"/>
    <property type="match status" value="1"/>
</dbReference>
<evidence type="ECO:0000259" key="4">
    <source>
        <dbReference type="PROSITE" id="PS51462"/>
    </source>
</evidence>
<dbReference type="CDD" id="cd04673">
    <property type="entry name" value="NUDIX_ADPRase"/>
    <property type="match status" value="1"/>
</dbReference>
<dbReference type="PRINTS" id="PR00502">
    <property type="entry name" value="NUDIXFAMILY"/>
</dbReference>
<comment type="caution">
    <text evidence="5">The sequence shown here is derived from an EMBL/GenBank/DDBJ whole genome shotgun (WGS) entry which is preliminary data.</text>
</comment>